<dbReference type="GeneID" id="25381292"/>
<dbReference type="Proteomes" id="UP000030744">
    <property type="component" value="Unassembled WGS sequence"/>
</dbReference>
<protein>
    <submittedName>
        <fullName evidence="2">Uncharacterized protein</fullName>
    </submittedName>
</protein>
<feature type="compositionally biased region" description="Basic and acidic residues" evidence="1">
    <location>
        <begin position="249"/>
        <end position="271"/>
    </location>
</feature>
<name>U6JPQ7_9EIME</name>
<dbReference type="VEuPathDB" id="ToxoDB:EMH_0067450"/>
<evidence type="ECO:0000313" key="2">
    <source>
        <dbReference type="EMBL" id="CDJ26846.1"/>
    </source>
</evidence>
<evidence type="ECO:0000256" key="1">
    <source>
        <dbReference type="SAM" id="MobiDB-lite"/>
    </source>
</evidence>
<dbReference type="AlphaFoldDB" id="U6JPQ7"/>
<organism evidence="2 3">
    <name type="scientific">Eimeria mitis</name>
    <dbReference type="NCBI Taxonomy" id="44415"/>
    <lineage>
        <taxon>Eukaryota</taxon>
        <taxon>Sar</taxon>
        <taxon>Alveolata</taxon>
        <taxon>Apicomplexa</taxon>
        <taxon>Conoidasida</taxon>
        <taxon>Coccidia</taxon>
        <taxon>Eucoccidiorida</taxon>
        <taxon>Eimeriorina</taxon>
        <taxon>Eimeriidae</taxon>
        <taxon>Eimeria</taxon>
    </lineage>
</organism>
<dbReference type="EMBL" id="HG678410">
    <property type="protein sequence ID" value="CDJ26846.1"/>
    <property type="molecule type" value="Genomic_DNA"/>
</dbReference>
<feature type="region of interest" description="Disordered" evidence="1">
    <location>
        <begin position="193"/>
        <end position="290"/>
    </location>
</feature>
<sequence>MFIARNATAVCGGVPGSTRTRIPFAVIPQRLQQHTQQKQEQQQLKTRHSFAPPVGFASGGCLQQFPFDCFPLQLPGLTSLCGSVRWLTFHPQRRVVGHRLEIMAGKHRKRRLVPPKVPLHPSAAAAAAAAERAAPGVTTPAAPQQDMTLFETYRDLQLRWKRTTRQSRKKFCIARKWRQHLACQPQPEPSWLLFLHPQMGPPAGRAEAHGGPPKHRRIGRRRSAAPELHACDSSANELQQHAQQSSAPHRQERPTQEEQQQHLQAKEDLNQQRHPQQEQQQEQQVQQQAAADYVGAFQRIQGTHGERPPFRLSYDPKEIFCVFKSSVSAQHKAR</sequence>
<reference evidence="2" key="2">
    <citation type="submission" date="2013-10" db="EMBL/GenBank/DDBJ databases">
        <authorList>
            <person name="Aslett M."/>
        </authorList>
    </citation>
    <scope>NUCLEOTIDE SEQUENCE [LARGE SCALE GENOMIC DNA]</scope>
    <source>
        <strain evidence="2">Houghton</strain>
    </source>
</reference>
<gene>
    <name evidence="2" type="ORF">EMH_0067450</name>
</gene>
<keyword evidence="3" id="KW-1185">Reference proteome</keyword>
<dbReference type="RefSeq" id="XP_013349424.1">
    <property type="nucleotide sequence ID" value="XM_013493970.1"/>
</dbReference>
<reference evidence="2" key="1">
    <citation type="submission" date="2013-10" db="EMBL/GenBank/DDBJ databases">
        <title>Genomic analysis of the causative agents of coccidiosis in chickens.</title>
        <authorList>
            <person name="Reid A.J."/>
            <person name="Blake D."/>
            <person name="Billington K."/>
            <person name="Browne H."/>
            <person name="Dunn M."/>
            <person name="Hung S."/>
            <person name="Kawahara F."/>
            <person name="Miranda-Saavedra D."/>
            <person name="Mourier T."/>
            <person name="Nagra H."/>
            <person name="Otto T.D."/>
            <person name="Rawlings N."/>
            <person name="Sanchez A."/>
            <person name="Sanders M."/>
            <person name="Subramaniam C."/>
            <person name="Tay Y."/>
            <person name="Dear P."/>
            <person name="Doerig C."/>
            <person name="Gruber A."/>
            <person name="Parkinson J."/>
            <person name="Shirley M."/>
            <person name="Wan K.L."/>
            <person name="Berriman M."/>
            <person name="Tomley F."/>
            <person name="Pain A."/>
        </authorList>
    </citation>
    <scope>NUCLEOTIDE SEQUENCE [LARGE SCALE GENOMIC DNA]</scope>
    <source>
        <strain evidence="2">Houghton</strain>
    </source>
</reference>
<accession>U6JPQ7</accession>
<dbReference type="OrthoDB" id="5994at2759"/>
<feature type="compositionally biased region" description="Polar residues" evidence="1">
    <location>
        <begin position="233"/>
        <end position="247"/>
    </location>
</feature>
<feature type="compositionally biased region" description="Low complexity" evidence="1">
    <location>
        <begin position="272"/>
        <end position="288"/>
    </location>
</feature>
<evidence type="ECO:0000313" key="3">
    <source>
        <dbReference type="Proteomes" id="UP000030744"/>
    </source>
</evidence>
<proteinExistence type="predicted"/>
<feature type="compositionally biased region" description="Basic residues" evidence="1">
    <location>
        <begin position="212"/>
        <end position="223"/>
    </location>
</feature>